<protein>
    <submittedName>
        <fullName evidence="3">Uncharacterized protein</fullName>
    </submittedName>
</protein>
<organism evidence="3 5">
    <name type="scientific">Puccinia graminis f. sp. tritici</name>
    <dbReference type="NCBI Taxonomy" id="56615"/>
    <lineage>
        <taxon>Eukaryota</taxon>
        <taxon>Fungi</taxon>
        <taxon>Dikarya</taxon>
        <taxon>Basidiomycota</taxon>
        <taxon>Pucciniomycotina</taxon>
        <taxon>Pucciniomycetes</taxon>
        <taxon>Pucciniales</taxon>
        <taxon>Pucciniaceae</taxon>
        <taxon>Puccinia</taxon>
    </lineage>
</organism>
<evidence type="ECO:0000313" key="5">
    <source>
        <dbReference type="Proteomes" id="UP000324748"/>
    </source>
</evidence>
<dbReference type="Proteomes" id="UP000324748">
    <property type="component" value="Unassembled WGS sequence"/>
</dbReference>
<evidence type="ECO:0000313" key="3">
    <source>
        <dbReference type="EMBL" id="KAA1097509.1"/>
    </source>
</evidence>
<evidence type="ECO:0000313" key="4">
    <source>
        <dbReference type="EMBL" id="KAA1134124.1"/>
    </source>
</evidence>
<evidence type="ECO:0000256" key="1">
    <source>
        <dbReference type="SAM" id="SignalP"/>
    </source>
</evidence>
<dbReference type="Proteomes" id="UP000325313">
    <property type="component" value="Unassembled WGS sequence"/>
</dbReference>
<gene>
    <name evidence="3" type="ORF">PGT21_009240</name>
    <name evidence="4" type="ORF">PGTUg99_028805</name>
    <name evidence="2" type="ORF">PGTUg99_031019</name>
</gene>
<dbReference type="EMBL" id="VDEP01000069">
    <property type="protein sequence ID" value="KAA1134124.1"/>
    <property type="molecule type" value="Genomic_DNA"/>
</dbReference>
<comment type="caution">
    <text evidence="3">The sequence shown here is derived from an EMBL/GenBank/DDBJ whole genome shotgun (WGS) entry which is preliminary data.</text>
</comment>
<feature type="signal peptide" evidence="1">
    <location>
        <begin position="1"/>
        <end position="22"/>
    </location>
</feature>
<name>A0A5B0PCD3_PUCGR</name>
<dbReference type="OrthoDB" id="2508422at2759"/>
<accession>A0A5B0PCD3</accession>
<evidence type="ECO:0000313" key="2">
    <source>
        <dbReference type="EMBL" id="KAA1088821.1"/>
    </source>
</evidence>
<keyword evidence="1" id="KW-0732">Signal</keyword>
<reference evidence="5 6" key="1">
    <citation type="submission" date="2019-05" db="EMBL/GenBank/DDBJ databases">
        <title>Emergence of the Ug99 lineage of the wheat stem rust pathogen through somatic hybridization.</title>
        <authorList>
            <person name="Li F."/>
            <person name="Upadhyaya N.M."/>
            <person name="Sperschneider J."/>
            <person name="Matny O."/>
            <person name="Nguyen-Phuc H."/>
            <person name="Mago R."/>
            <person name="Raley C."/>
            <person name="Miller M.E."/>
            <person name="Silverstein K.A.T."/>
            <person name="Henningsen E."/>
            <person name="Hirsch C.D."/>
            <person name="Visser B."/>
            <person name="Pretorius Z.A."/>
            <person name="Steffenson B.J."/>
            <person name="Schwessinger B."/>
            <person name="Dodds P.N."/>
            <person name="Figueroa M."/>
        </authorList>
    </citation>
    <scope>NUCLEOTIDE SEQUENCE [LARGE SCALE GENOMIC DNA]</scope>
    <source>
        <strain evidence="3">21-0</strain>
        <strain evidence="2 6">Ug99</strain>
    </source>
</reference>
<evidence type="ECO:0000313" key="6">
    <source>
        <dbReference type="Proteomes" id="UP000325313"/>
    </source>
</evidence>
<dbReference type="EMBL" id="VSWC01000066">
    <property type="protein sequence ID" value="KAA1097509.1"/>
    <property type="molecule type" value="Genomic_DNA"/>
</dbReference>
<sequence length="120" mass="12667">MSVYKFLMISVSLLSYSPLSAAKSCYHALVDVNQCTDAASKIPYSGDDKSMMFTSDKPENVQSGRCSVTVVRETLTDTSAVAPKADIDAAIQTILGCAQHSGMTEVSTKGSSILVTIHAA</sequence>
<keyword evidence="5" id="KW-1185">Reference proteome</keyword>
<proteinExistence type="predicted"/>
<dbReference type="AlphaFoldDB" id="A0A5B0PCD3"/>
<dbReference type="EMBL" id="VDEP01000405">
    <property type="protein sequence ID" value="KAA1088821.1"/>
    <property type="molecule type" value="Genomic_DNA"/>
</dbReference>
<feature type="chain" id="PRO_5036366393" evidence="1">
    <location>
        <begin position="23"/>
        <end position="120"/>
    </location>
</feature>